<feature type="domain" description="Alpha/beta-hydrolase N-terminal" evidence="3">
    <location>
        <begin position="41"/>
        <end position="248"/>
    </location>
</feature>
<feature type="transmembrane region" description="Helical" evidence="1">
    <location>
        <begin position="20"/>
        <end position="39"/>
    </location>
</feature>
<feature type="transmembrane region" description="Helical" evidence="1">
    <location>
        <begin position="128"/>
        <end position="152"/>
    </location>
</feature>
<dbReference type="InterPro" id="IPR027788">
    <property type="entry name" value="Alpha/beta-hydrolase_N_dom"/>
</dbReference>
<comment type="caution">
    <text evidence="4">The sequence shown here is derived from an EMBL/GenBank/DDBJ whole genome shotgun (WGS) entry which is preliminary data.</text>
</comment>
<reference evidence="4 5" key="1">
    <citation type="submission" date="2023-12" db="EMBL/GenBank/DDBJ databases">
        <title>Whole-genome sequencing of halo(alkali)philic microorganisms from hypersaline lakes.</title>
        <authorList>
            <person name="Sorokin D.Y."/>
            <person name="Merkel A.Y."/>
            <person name="Messina E."/>
            <person name="Yakimov M."/>
        </authorList>
    </citation>
    <scope>NUCLEOTIDE SEQUENCE [LARGE SCALE GENOMIC DNA]</scope>
    <source>
        <strain evidence="4 5">AB-CW1</strain>
    </source>
</reference>
<protein>
    <submittedName>
        <fullName evidence="4">Alpha/beta-hydrolase family protein</fullName>
    </submittedName>
</protein>
<gene>
    <name evidence="4" type="ORF">VCB98_01220</name>
</gene>
<evidence type="ECO:0000259" key="2">
    <source>
        <dbReference type="Pfam" id="PF10081"/>
    </source>
</evidence>
<name>A0AAP6JCL5_9GAMM</name>
<evidence type="ECO:0000259" key="3">
    <source>
        <dbReference type="Pfam" id="PF15420"/>
    </source>
</evidence>
<dbReference type="PIRSF" id="PIRSF007542">
    <property type="entry name" value="UCP007542"/>
    <property type="match status" value="1"/>
</dbReference>
<sequence length="559" mass="62215">MTKHKLLKKARRHAGEVIAFLREHFSIVGLLLGAIFFAFSLTPSLLPRSEMVQGLISGLSLAAGYGLGVMGTWLWAILGIPSPPRRIFYGIKSFIAVVSGLLIVVFLWRADTWQNNIRELMGMDPTSGIRSLVVAIVAVLIFFLCLALARLFRKTFRYLATQLERIVPPRVSHILGLATAFLLFWAIIDGILFSLALRSADTTHRQLDALMEPEIEAPDNPYRAGGPDSLLAWEDMGRQGRRFLAGGPTREDFQAFAEQESNEVIRVYVGLNAAETPEERAGLALAELKRLGAFERSMLVLITPTGTGWVDPAGINPIEHLKRGDIASVAAQYSYLPSPVSLMAEGAYGMESARALFQAVYGHWSNLPRDDRPALYLFGLSLGALNSDRSFDFYDIIEDPFDGALWSGPPFRSPTWQDATERRNPGSPAWLPRFRDDSVIRFANQHGGLRKGATDWGDFRIAFLQYASDPITFFSPQSLYSEPDWLKSPRGPDVSKDLRWFPVVTMLQLAADMTAGTAPPGYGHTIAAEHYFDAWLALVEPRGWTESDLEILREKFSPH</sequence>
<organism evidence="4 5">
    <name type="scientific">Natronospira elongata</name>
    <dbReference type="NCBI Taxonomy" id="3110268"/>
    <lineage>
        <taxon>Bacteria</taxon>
        <taxon>Pseudomonadati</taxon>
        <taxon>Pseudomonadota</taxon>
        <taxon>Gammaproteobacteria</taxon>
        <taxon>Natronospirales</taxon>
        <taxon>Natronospiraceae</taxon>
        <taxon>Natronospira</taxon>
    </lineage>
</organism>
<dbReference type="InterPro" id="IPR027787">
    <property type="entry name" value="Alpha/beta-hydrolase_catalytic"/>
</dbReference>
<accession>A0AAP6JCL5</accession>
<dbReference type="RefSeq" id="WP_346049640.1">
    <property type="nucleotide sequence ID" value="NZ_JAYGII010000002.1"/>
</dbReference>
<keyword evidence="1" id="KW-0812">Transmembrane</keyword>
<evidence type="ECO:0000313" key="5">
    <source>
        <dbReference type="Proteomes" id="UP001302316"/>
    </source>
</evidence>
<feature type="transmembrane region" description="Helical" evidence="1">
    <location>
        <begin position="51"/>
        <end position="75"/>
    </location>
</feature>
<keyword evidence="1" id="KW-0472">Membrane</keyword>
<feature type="domain" description="Alpha/beta-hydrolase catalytic" evidence="2">
    <location>
        <begin position="265"/>
        <end position="550"/>
    </location>
</feature>
<dbReference type="Pfam" id="PF10081">
    <property type="entry name" value="Abhydrolase_9"/>
    <property type="match status" value="1"/>
</dbReference>
<keyword evidence="5" id="KW-1185">Reference proteome</keyword>
<dbReference type="EMBL" id="JAYGII010000002">
    <property type="protein sequence ID" value="MEA5444438.1"/>
    <property type="molecule type" value="Genomic_DNA"/>
</dbReference>
<keyword evidence="1" id="KW-1133">Transmembrane helix</keyword>
<dbReference type="AlphaFoldDB" id="A0AAP6JCL5"/>
<evidence type="ECO:0000256" key="1">
    <source>
        <dbReference type="SAM" id="Phobius"/>
    </source>
</evidence>
<evidence type="ECO:0000313" key="4">
    <source>
        <dbReference type="EMBL" id="MEA5444438.1"/>
    </source>
</evidence>
<feature type="transmembrane region" description="Helical" evidence="1">
    <location>
        <begin position="87"/>
        <end position="108"/>
    </location>
</feature>
<proteinExistence type="predicted"/>
<dbReference type="Proteomes" id="UP001302316">
    <property type="component" value="Unassembled WGS sequence"/>
</dbReference>
<feature type="transmembrane region" description="Helical" evidence="1">
    <location>
        <begin position="173"/>
        <end position="197"/>
    </location>
</feature>
<dbReference type="InterPro" id="IPR012037">
    <property type="entry name" value="Alpha/beta-hydrolase_fam"/>
</dbReference>
<dbReference type="Pfam" id="PF15420">
    <property type="entry name" value="Abhydrolase_9_N"/>
    <property type="match status" value="1"/>
</dbReference>